<dbReference type="Proteomes" id="UP001144352">
    <property type="component" value="Unassembled WGS sequence"/>
</dbReference>
<organism evidence="1 2">
    <name type="scientific">Geobacter hydrogenophilus</name>
    <dbReference type="NCBI Taxonomy" id="40983"/>
    <lineage>
        <taxon>Bacteria</taxon>
        <taxon>Pseudomonadati</taxon>
        <taxon>Thermodesulfobacteriota</taxon>
        <taxon>Desulfuromonadia</taxon>
        <taxon>Geobacterales</taxon>
        <taxon>Geobacteraceae</taxon>
        <taxon>Geobacter</taxon>
    </lineage>
</organism>
<dbReference type="CDD" id="cd02440">
    <property type="entry name" value="AdoMet_MTases"/>
    <property type="match status" value="1"/>
</dbReference>
<comment type="caution">
    <text evidence="1">The sequence shown here is derived from an EMBL/GenBank/DDBJ whole genome shotgun (WGS) entry which is preliminary data.</text>
</comment>
<protein>
    <recommendedName>
        <fullName evidence="3">Methyltransferase type 11 domain-containing protein</fullName>
    </recommendedName>
</protein>
<dbReference type="EMBL" id="BSDS01000002">
    <property type="protein sequence ID" value="GLI38913.1"/>
    <property type="molecule type" value="Genomic_DNA"/>
</dbReference>
<sequence>MTNHSETATRGNGCLESFLARQRVVMADRLIPEASRSGSILDIGCGSFPLFLQTVRFANKYGIDQISFTDETRWENNGISISRLDIAQENKLPHEDNFFAVVTMLAVFEHIEPTHLPNILREIFRVLKQGGLFIMTTPAVWTDRLLRFLACCNLVSRDEINEHKGAYSHNMIADFLEKGGFLRSRMNFGKFEAGMNLWVTACK</sequence>
<reference evidence="1" key="1">
    <citation type="submission" date="2022-12" db="EMBL/GenBank/DDBJ databases">
        <title>Reference genome sequencing for broad-spectrum identification of bacterial and archaeal isolates by mass spectrometry.</title>
        <authorList>
            <person name="Sekiguchi Y."/>
            <person name="Tourlousse D.M."/>
        </authorList>
    </citation>
    <scope>NUCLEOTIDE SEQUENCE</scope>
    <source>
        <strain evidence="1">H2</strain>
    </source>
</reference>
<dbReference type="AlphaFoldDB" id="A0A9W6G1Z9"/>
<name>A0A9W6G1Z9_9BACT</name>
<gene>
    <name evidence="1" type="ORF">GHYDROH2_24140</name>
</gene>
<evidence type="ECO:0008006" key="3">
    <source>
        <dbReference type="Google" id="ProtNLM"/>
    </source>
</evidence>
<dbReference type="RefSeq" id="WP_214185442.1">
    <property type="nucleotide sequence ID" value="NZ_BSDS01000002.1"/>
</dbReference>
<dbReference type="SUPFAM" id="SSF53335">
    <property type="entry name" value="S-adenosyl-L-methionine-dependent methyltransferases"/>
    <property type="match status" value="1"/>
</dbReference>
<dbReference type="InterPro" id="IPR029063">
    <property type="entry name" value="SAM-dependent_MTases_sf"/>
</dbReference>
<dbReference type="Pfam" id="PF13489">
    <property type="entry name" value="Methyltransf_23"/>
    <property type="match status" value="1"/>
</dbReference>
<keyword evidence="2" id="KW-1185">Reference proteome</keyword>
<evidence type="ECO:0000313" key="2">
    <source>
        <dbReference type="Proteomes" id="UP001144352"/>
    </source>
</evidence>
<dbReference type="Gene3D" id="3.40.50.150">
    <property type="entry name" value="Vaccinia Virus protein VP39"/>
    <property type="match status" value="1"/>
</dbReference>
<proteinExistence type="predicted"/>
<accession>A0A9W6G1Z9</accession>
<evidence type="ECO:0000313" key="1">
    <source>
        <dbReference type="EMBL" id="GLI38913.1"/>
    </source>
</evidence>